<accession>A0ACD1H8Q1</accession>
<protein>
    <submittedName>
        <fullName evidence="1">FAD-binding domain-containing protein</fullName>
    </submittedName>
</protein>
<dbReference type="Proteomes" id="UP000249661">
    <property type="component" value="Unassembled WGS sequence"/>
</dbReference>
<evidence type="ECO:0000313" key="2">
    <source>
        <dbReference type="Proteomes" id="UP000249661"/>
    </source>
</evidence>
<proteinExistence type="predicted"/>
<reference evidence="1" key="1">
    <citation type="submission" date="2018-02" db="EMBL/GenBank/DDBJ databases">
        <title>The genomes of Aspergillus section Nigri reveals drivers in fungal speciation.</title>
        <authorList>
            <consortium name="DOE Joint Genome Institute"/>
            <person name="Vesth T.C."/>
            <person name="Nybo J."/>
            <person name="Theobald S."/>
            <person name="Brandl J."/>
            <person name="Frisvad J.C."/>
            <person name="Nielsen K.F."/>
            <person name="Lyhne E.K."/>
            <person name="Kogle M.E."/>
            <person name="Kuo A."/>
            <person name="Riley R."/>
            <person name="Clum A."/>
            <person name="Nolan M."/>
            <person name="Lipzen A."/>
            <person name="Salamov A."/>
            <person name="Henrissat B."/>
            <person name="Wiebenga A."/>
            <person name="De vries R.P."/>
            <person name="Grigoriev I.V."/>
            <person name="Mortensen U.H."/>
            <person name="Andersen M.R."/>
            <person name="Baker S.E."/>
        </authorList>
    </citation>
    <scope>NUCLEOTIDE SEQUENCE</scope>
    <source>
        <strain evidence="1">CBS 121060</strain>
    </source>
</reference>
<organism evidence="1 2">
    <name type="scientific">Aspergillus aculeatinus CBS 121060</name>
    <dbReference type="NCBI Taxonomy" id="1448322"/>
    <lineage>
        <taxon>Eukaryota</taxon>
        <taxon>Fungi</taxon>
        <taxon>Dikarya</taxon>
        <taxon>Ascomycota</taxon>
        <taxon>Pezizomycotina</taxon>
        <taxon>Eurotiomycetes</taxon>
        <taxon>Eurotiomycetidae</taxon>
        <taxon>Eurotiales</taxon>
        <taxon>Aspergillaceae</taxon>
        <taxon>Aspergillus</taxon>
        <taxon>Aspergillus subgen. Circumdati</taxon>
    </lineage>
</organism>
<evidence type="ECO:0000313" key="1">
    <source>
        <dbReference type="EMBL" id="RAH69807.1"/>
    </source>
</evidence>
<name>A0ACD1H8Q1_9EURO</name>
<keyword evidence="2" id="KW-1185">Reference proteome</keyword>
<sequence>MRVPSALGLAALTGPAVAEAWTKYTAFETCLQPLLSSQATILNASSTVVAPRWTEYGEPVTNHVVNVATEADVQATVFCANAHDIPFLAQAGGNAWSTTWTLTNTTTPSILINLRALNAITFSPTRTTVTVQGGTLTSELLAAAYAHDAQVVTANCDCVGVMGALLGGGYSRMMGERGYMIDNVLSLDVVLATGTRVTVTARSQPELWWALRGAGANFGVVTSAVFRSYPTPRTENHAWLGSLVFSEDKLEALVAAINDLPLSPQMAIFLYFATTGAPDYTPAIIAFPFYLARAGANTTTTTTTEEARAAFRAILALGPLSDTTAWTPYDRVNAGSGAFCAAGGRKVSLGSAARTLDPAAWRAIWTSFTRWVAASGGDRVGNSTVLMEAYSLGRASAVAAGSSAYAWRASSRFNTVAIAWYRDPALDASARQWAGDVRAVWRETSGLSGNSTYINFAFGDESLEDIYGDNVERLRLLKRVYDPQNRFNQFFPLT</sequence>
<gene>
    <name evidence="1" type="ORF">BO66DRAFT_96570</name>
</gene>
<dbReference type="EMBL" id="KZ824958">
    <property type="protein sequence ID" value="RAH69807.1"/>
    <property type="molecule type" value="Genomic_DNA"/>
</dbReference>